<dbReference type="OMA" id="QVTYFGK"/>
<dbReference type="PANTHER" id="PTHR11923:SF114">
    <property type="entry name" value="FI02050P-RELATED"/>
    <property type="match status" value="1"/>
</dbReference>
<keyword evidence="7" id="KW-0325">Glycoprotein</keyword>
<dbReference type="Pfam" id="PF01130">
    <property type="entry name" value="CD36"/>
    <property type="match status" value="1"/>
</dbReference>
<comment type="similarity">
    <text evidence="2">Belongs to the CD36 family.</text>
</comment>
<evidence type="ECO:0000256" key="2">
    <source>
        <dbReference type="ARBA" id="ARBA00010532"/>
    </source>
</evidence>
<dbReference type="GO" id="GO:0005044">
    <property type="term" value="F:scavenger receptor activity"/>
    <property type="evidence" value="ECO:0007669"/>
    <property type="project" value="TreeGrafter"/>
</dbReference>
<dbReference type="AlphaFoldDB" id="A0A6J1LFE7"/>
<proteinExistence type="inferred from homology"/>
<evidence type="ECO:0000256" key="8">
    <source>
        <dbReference type="SAM" id="Phobius"/>
    </source>
</evidence>
<evidence type="ECO:0000256" key="7">
    <source>
        <dbReference type="ARBA" id="ARBA00023180"/>
    </source>
</evidence>
<keyword evidence="6 8" id="KW-0472">Membrane</keyword>
<evidence type="ECO:0000256" key="4">
    <source>
        <dbReference type="ARBA" id="ARBA00022692"/>
    </source>
</evidence>
<keyword evidence="5 8" id="KW-1133">Transmembrane helix</keyword>
<evidence type="ECO:0000256" key="1">
    <source>
        <dbReference type="ARBA" id="ARBA00004236"/>
    </source>
</evidence>
<dbReference type="GO" id="GO:0005737">
    <property type="term" value="C:cytoplasm"/>
    <property type="evidence" value="ECO:0007669"/>
    <property type="project" value="TreeGrafter"/>
</dbReference>
<dbReference type="InterPro" id="IPR002159">
    <property type="entry name" value="CD36_fam"/>
</dbReference>
<comment type="subcellular location">
    <subcellularLocation>
        <location evidence="1">Cell membrane</location>
    </subcellularLocation>
</comment>
<dbReference type="PANTHER" id="PTHR11923">
    <property type="entry name" value="SCAVENGER RECEPTOR CLASS B TYPE-1 SR-B1"/>
    <property type="match status" value="1"/>
</dbReference>
<gene>
    <name evidence="10" type="primary">LOC111594224</name>
</gene>
<dbReference type="RefSeq" id="XP_023163192.2">
    <property type="nucleotide sequence ID" value="XM_023307424.2"/>
</dbReference>
<organism evidence="9 10">
    <name type="scientific">Drosophila hydei</name>
    <name type="common">Fruit fly</name>
    <dbReference type="NCBI Taxonomy" id="7224"/>
    <lineage>
        <taxon>Eukaryota</taxon>
        <taxon>Metazoa</taxon>
        <taxon>Ecdysozoa</taxon>
        <taxon>Arthropoda</taxon>
        <taxon>Hexapoda</taxon>
        <taxon>Insecta</taxon>
        <taxon>Pterygota</taxon>
        <taxon>Neoptera</taxon>
        <taxon>Endopterygota</taxon>
        <taxon>Diptera</taxon>
        <taxon>Brachycera</taxon>
        <taxon>Muscomorpha</taxon>
        <taxon>Ephydroidea</taxon>
        <taxon>Drosophilidae</taxon>
        <taxon>Drosophila</taxon>
    </lineage>
</organism>
<sequence length="502" mass="57155">MCCDCCSVRQQKFWVFGLGSFLLVLGTVLLSAWPSLCRQLMRSLLPLAPNSFVYKAWVTTPTPAYTTFYLFNWTNPEDLNNAEVKPNFEQLGPYTFSDYKEKVDLLWQQPEVTYYGRRVWHFLPEKSNGSLDDVIVTPHFPTLTAARYVRKRRRTLRKIMNFALNREGGGTYMSHKAGQWLFDGFYDELIDFVERLHTPLMPVFSDHFGWFYRRNNSKTAEGNFTIHTGRGDLSWMGELQLWNGSAHTGYYGGECGKVNGSTGELWTPGRQWHETISIFLPDAARYINLYSMANVTVQGIAAWRYETSQLTFDNGQLAPDTKCFCVAKHECPLNGVLDFSPVAMHGPIYVSHPHFHMTDEFYRRNTTGLQPNPAEHGMYVVMEPTLGIPLSLKGQVMISALVQRDEAIDLLKNIAYDHYAPLFVIQLYADLSDDLISLLKLALSVPQIGQFTGLALLIIGIVMLIVGIVVTKQHKWHNECQIEVNDPVQALETDGVNDSCYR</sequence>
<protein>
    <submittedName>
        <fullName evidence="10">Protein croquemort</fullName>
    </submittedName>
</protein>
<dbReference type="Proteomes" id="UP000504633">
    <property type="component" value="Unplaced"/>
</dbReference>
<keyword evidence="3" id="KW-1003">Cell membrane</keyword>
<dbReference type="KEGG" id="dhe:111594224"/>
<dbReference type="GeneID" id="111594224"/>
<feature type="transmembrane region" description="Helical" evidence="8">
    <location>
        <begin position="12"/>
        <end position="33"/>
    </location>
</feature>
<evidence type="ECO:0000256" key="6">
    <source>
        <dbReference type="ARBA" id="ARBA00023136"/>
    </source>
</evidence>
<keyword evidence="9" id="KW-1185">Reference proteome</keyword>
<feature type="transmembrane region" description="Helical" evidence="8">
    <location>
        <begin position="448"/>
        <end position="470"/>
    </location>
</feature>
<evidence type="ECO:0000313" key="9">
    <source>
        <dbReference type="Proteomes" id="UP000504633"/>
    </source>
</evidence>
<evidence type="ECO:0000256" key="3">
    <source>
        <dbReference type="ARBA" id="ARBA00022475"/>
    </source>
</evidence>
<reference evidence="10" key="1">
    <citation type="submission" date="2025-08" db="UniProtKB">
        <authorList>
            <consortium name="RefSeq"/>
        </authorList>
    </citation>
    <scope>IDENTIFICATION</scope>
    <source>
        <strain evidence="10">15085-1641.00</strain>
        <tissue evidence="10">Whole body</tissue>
    </source>
</reference>
<evidence type="ECO:0000313" key="10">
    <source>
        <dbReference type="RefSeq" id="XP_023163192.2"/>
    </source>
</evidence>
<dbReference type="OrthoDB" id="514335at2759"/>
<accession>A0A6J1LFE7</accession>
<dbReference type="GO" id="GO:0005886">
    <property type="term" value="C:plasma membrane"/>
    <property type="evidence" value="ECO:0007669"/>
    <property type="project" value="UniProtKB-SubCell"/>
</dbReference>
<evidence type="ECO:0000256" key="5">
    <source>
        <dbReference type="ARBA" id="ARBA00022989"/>
    </source>
</evidence>
<keyword evidence="4 8" id="KW-0812">Transmembrane</keyword>
<name>A0A6J1LFE7_DROHY</name>
<dbReference type="PRINTS" id="PR01609">
    <property type="entry name" value="CD36FAMILY"/>
</dbReference>